<comment type="caution">
    <text evidence="3">The sequence shown here is derived from an EMBL/GenBank/DDBJ whole genome shotgun (WGS) entry which is preliminary data.</text>
</comment>
<dbReference type="EMBL" id="BMOF01000034">
    <property type="protein sequence ID" value="GGK03142.1"/>
    <property type="molecule type" value="Genomic_DNA"/>
</dbReference>
<name>A0A8J3B925_9BACI</name>
<feature type="transmembrane region" description="Helical" evidence="2">
    <location>
        <begin position="46"/>
        <end position="68"/>
    </location>
</feature>
<protein>
    <submittedName>
        <fullName evidence="3">Membrane protein</fullName>
    </submittedName>
</protein>
<dbReference type="PANTHER" id="PTHR38441:SF1">
    <property type="entry name" value="MEMBRANE PROTEIN"/>
    <property type="match status" value="1"/>
</dbReference>
<feature type="region of interest" description="Disordered" evidence="1">
    <location>
        <begin position="1"/>
        <end position="21"/>
    </location>
</feature>
<dbReference type="PANTHER" id="PTHR38441">
    <property type="entry name" value="INTEGRAL MEMBRANE PROTEIN-RELATED"/>
    <property type="match status" value="1"/>
</dbReference>
<dbReference type="RefSeq" id="WP_054672363.1">
    <property type="nucleotide sequence ID" value="NZ_BMOF01000034.1"/>
</dbReference>
<evidence type="ECO:0000313" key="3">
    <source>
        <dbReference type="EMBL" id="GGK03142.1"/>
    </source>
</evidence>
<feature type="transmembrane region" description="Helical" evidence="2">
    <location>
        <begin position="80"/>
        <end position="101"/>
    </location>
</feature>
<gene>
    <name evidence="3" type="ORF">GCM10007043_16560</name>
</gene>
<dbReference type="Proteomes" id="UP000637720">
    <property type="component" value="Unassembled WGS sequence"/>
</dbReference>
<feature type="compositionally biased region" description="Basic and acidic residues" evidence="1">
    <location>
        <begin position="8"/>
        <end position="21"/>
    </location>
</feature>
<keyword evidence="2" id="KW-0472">Membrane</keyword>
<proteinExistence type="predicted"/>
<accession>A0A8J3B925</accession>
<organism evidence="3 4">
    <name type="scientific">Calditerricola satsumensis</name>
    <dbReference type="NCBI Taxonomy" id="373054"/>
    <lineage>
        <taxon>Bacteria</taxon>
        <taxon>Bacillati</taxon>
        <taxon>Bacillota</taxon>
        <taxon>Bacilli</taxon>
        <taxon>Bacillales</taxon>
        <taxon>Bacillaceae</taxon>
        <taxon>Calditerricola</taxon>
    </lineage>
</organism>
<evidence type="ECO:0000256" key="1">
    <source>
        <dbReference type="SAM" id="MobiDB-lite"/>
    </source>
</evidence>
<dbReference type="Pfam" id="PF04341">
    <property type="entry name" value="DUF485"/>
    <property type="match status" value="1"/>
</dbReference>
<sequence length="122" mass="14358">MNQNARTNEGHEPLEAKKPGLLSDREWEEVARDETFRHLVAEKKRFIVPATIFFLVYYFTFIVMIGFFKFLNTKIFASVNWAHVFALSQFFMAWTIAILYARKASRFDQLAASISQRLSRRT</sequence>
<dbReference type="InterPro" id="IPR007436">
    <property type="entry name" value="DUF485"/>
</dbReference>
<reference evidence="3" key="2">
    <citation type="submission" date="2020-09" db="EMBL/GenBank/DDBJ databases">
        <authorList>
            <person name="Sun Q."/>
            <person name="Ohkuma M."/>
        </authorList>
    </citation>
    <scope>NUCLEOTIDE SEQUENCE</scope>
    <source>
        <strain evidence="3">JCM 14719</strain>
    </source>
</reference>
<dbReference type="AlphaFoldDB" id="A0A8J3B925"/>
<evidence type="ECO:0000313" key="4">
    <source>
        <dbReference type="Proteomes" id="UP000637720"/>
    </source>
</evidence>
<reference evidence="3" key="1">
    <citation type="journal article" date="2014" name="Int. J. Syst. Evol. Microbiol.">
        <title>Complete genome sequence of Corynebacterium casei LMG S-19264T (=DSM 44701T), isolated from a smear-ripened cheese.</title>
        <authorList>
            <consortium name="US DOE Joint Genome Institute (JGI-PGF)"/>
            <person name="Walter F."/>
            <person name="Albersmeier A."/>
            <person name="Kalinowski J."/>
            <person name="Ruckert C."/>
        </authorList>
    </citation>
    <scope>NUCLEOTIDE SEQUENCE</scope>
    <source>
        <strain evidence="3">JCM 14719</strain>
    </source>
</reference>
<keyword evidence="2" id="KW-1133">Transmembrane helix</keyword>
<keyword evidence="4" id="KW-1185">Reference proteome</keyword>
<evidence type="ECO:0000256" key="2">
    <source>
        <dbReference type="SAM" id="Phobius"/>
    </source>
</evidence>
<keyword evidence="2" id="KW-0812">Transmembrane</keyword>